<evidence type="ECO:0000313" key="13">
    <source>
        <dbReference type="Proteomes" id="UP001383192"/>
    </source>
</evidence>
<evidence type="ECO:0000256" key="4">
    <source>
        <dbReference type="ARBA" id="ARBA00022729"/>
    </source>
</evidence>
<accession>A0AAW0DEG7</accession>
<keyword evidence="7" id="KW-0413">Isomerase</keyword>
<keyword evidence="13" id="KW-1185">Reference proteome</keyword>
<dbReference type="CDD" id="cd00238">
    <property type="entry name" value="ERp29c"/>
    <property type="match status" value="1"/>
</dbReference>
<dbReference type="GO" id="GO:0006457">
    <property type="term" value="P:protein folding"/>
    <property type="evidence" value="ECO:0007669"/>
    <property type="project" value="TreeGrafter"/>
</dbReference>
<keyword evidence="6" id="KW-1015">Disulfide bond</keyword>
<dbReference type="Gene3D" id="1.20.1150.12">
    <property type="entry name" value="Endoplasmic reticulum resident protein 29, C-terminal domain"/>
    <property type="match status" value="1"/>
</dbReference>
<dbReference type="InterPro" id="IPR013766">
    <property type="entry name" value="Thioredoxin_domain"/>
</dbReference>
<evidence type="ECO:0000313" key="12">
    <source>
        <dbReference type="EMBL" id="KAK7050978.1"/>
    </source>
</evidence>
<evidence type="ECO:0000256" key="9">
    <source>
        <dbReference type="RuleBase" id="RU004208"/>
    </source>
</evidence>
<evidence type="ECO:0000256" key="10">
    <source>
        <dbReference type="SAM" id="SignalP"/>
    </source>
</evidence>
<evidence type="ECO:0000256" key="6">
    <source>
        <dbReference type="ARBA" id="ARBA00023157"/>
    </source>
</evidence>
<keyword evidence="5" id="KW-0677">Repeat</keyword>
<reference evidence="12 13" key="1">
    <citation type="submission" date="2024-01" db="EMBL/GenBank/DDBJ databases">
        <title>A draft genome for a cacao thread blight-causing isolate of Paramarasmius palmivorus.</title>
        <authorList>
            <person name="Baruah I.K."/>
            <person name="Bukari Y."/>
            <person name="Amoako-Attah I."/>
            <person name="Meinhardt L.W."/>
            <person name="Bailey B.A."/>
            <person name="Cohen S.P."/>
        </authorList>
    </citation>
    <scope>NUCLEOTIDE SEQUENCE [LARGE SCALE GENOMIC DNA]</scope>
    <source>
        <strain evidence="12 13">GH-12</strain>
    </source>
</reference>
<feature type="signal peptide" evidence="10">
    <location>
        <begin position="1"/>
        <end position="18"/>
    </location>
</feature>
<dbReference type="EMBL" id="JAYKXP010000014">
    <property type="protein sequence ID" value="KAK7050978.1"/>
    <property type="molecule type" value="Genomic_DNA"/>
</dbReference>
<keyword evidence="4 10" id="KW-0732">Signal</keyword>
<evidence type="ECO:0000256" key="8">
    <source>
        <dbReference type="ARBA" id="ARBA00023284"/>
    </source>
</evidence>
<feature type="chain" id="PRO_5043452048" description="protein disulfide-isomerase" evidence="10">
    <location>
        <begin position="19"/>
        <end position="373"/>
    </location>
</feature>
<dbReference type="PANTHER" id="PTHR45672:SF11">
    <property type="entry name" value="PROTEIN DISULFIDE-ISOMERASE C17H9.14C"/>
    <property type="match status" value="1"/>
</dbReference>
<dbReference type="FunFam" id="3.40.30.10:FF:000032">
    <property type="entry name" value="Protein disulfide-isomerase A6 homolog"/>
    <property type="match status" value="1"/>
</dbReference>
<dbReference type="Gene3D" id="3.40.30.10">
    <property type="entry name" value="Glutaredoxin"/>
    <property type="match status" value="2"/>
</dbReference>
<dbReference type="SUPFAM" id="SSF47933">
    <property type="entry name" value="ERP29 C domain-like"/>
    <property type="match status" value="1"/>
</dbReference>
<dbReference type="GO" id="GO:0003756">
    <property type="term" value="F:protein disulfide isomerase activity"/>
    <property type="evidence" value="ECO:0007669"/>
    <property type="project" value="UniProtKB-EC"/>
</dbReference>
<dbReference type="EC" id="5.3.4.1" evidence="3"/>
<protein>
    <recommendedName>
        <fullName evidence="3">protein disulfide-isomerase</fullName>
        <ecNumber evidence="3">5.3.4.1</ecNumber>
    </recommendedName>
</protein>
<dbReference type="InterPro" id="IPR051063">
    <property type="entry name" value="PDI"/>
</dbReference>
<dbReference type="InterPro" id="IPR017937">
    <property type="entry name" value="Thioredoxin_CS"/>
</dbReference>
<comment type="catalytic activity">
    <reaction evidence="1">
        <text>Catalyzes the rearrangement of -S-S- bonds in proteins.</text>
        <dbReference type="EC" id="5.3.4.1"/>
    </reaction>
</comment>
<feature type="domain" description="Thioredoxin" evidence="11">
    <location>
        <begin position="7"/>
        <end position="98"/>
    </location>
</feature>
<dbReference type="NCBIfam" id="TIGR01126">
    <property type="entry name" value="pdi_dom"/>
    <property type="match status" value="2"/>
</dbReference>
<dbReference type="CDD" id="cd02998">
    <property type="entry name" value="PDI_a_ERp38"/>
    <property type="match status" value="2"/>
</dbReference>
<keyword evidence="8" id="KW-0676">Redox-active center</keyword>
<evidence type="ECO:0000256" key="3">
    <source>
        <dbReference type="ARBA" id="ARBA00012723"/>
    </source>
</evidence>
<proteinExistence type="inferred from homology"/>
<organism evidence="12 13">
    <name type="scientific">Paramarasmius palmivorus</name>
    <dbReference type="NCBI Taxonomy" id="297713"/>
    <lineage>
        <taxon>Eukaryota</taxon>
        <taxon>Fungi</taxon>
        <taxon>Dikarya</taxon>
        <taxon>Basidiomycota</taxon>
        <taxon>Agaricomycotina</taxon>
        <taxon>Agaricomycetes</taxon>
        <taxon>Agaricomycetidae</taxon>
        <taxon>Agaricales</taxon>
        <taxon>Marasmiineae</taxon>
        <taxon>Marasmiaceae</taxon>
        <taxon>Paramarasmius</taxon>
    </lineage>
</organism>
<dbReference type="AlphaFoldDB" id="A0AAW0DEG7"/>
<comment type="caution">
    <text evidence="12">The sequence shown here is derived from an EMBL/GenBank/DDBJ whole genome shotgun (WGS) entry which is preliminary data.</text>
</comment>
<evidence type="ECO:0000256" key="7">
    <source>
        <dbReference type="ARBA" id="ARBA00023235"/>
    </source>
</evidence>
<dbReference type="InterPro" id="IPR036356">
    <property type="entry name" value="ERp29_C_sf"/>
</dbReference>
<dbReference type="PANTHER" id="PTHR45672">
    <property type="entry name" value="PROTEIN DISULFIDE-ISOMERASE C17H9.14C-RELATED"/>
    <property type="match status" value="1"/>
</dbReference>
<dbReference type="InterPro" id="IPR005788">
    <property type="entry name" value="PDI_thioredoxin-like_dom"/>
</dbReference>
<dbReference type="InterPro" id="IPR036249">
    <property type="entry name" value="Thioredoxin-like_sf"/>
</dbReference>
<dbReference type="PROSITE" id="PS00194">
    <property type="entry name" value="THIOREDOXIN_1"/>
    <property type="match status" value="2"/>
</dbReference>
<dbReference type="SUPFAM" id="SSF52833">
    <property type="entry name" value="Thioredoxin-like"/>
    <property type="match status" value="2"/>
</dbReference>
<evidence type="ECO:0000256" key="1">
    <source>
        <dbReference type="ARBA" id="ARBA00001182"/>
    </source>
</evidence>
<dbReference type="Proteomes" id="UP001383192">
    <property type="component" value="Unassembled WGS sequence"/>
</dbReference>
<gene>
    <name evidence="12" type="ORF">VNI00_005090</name>
</gene>
<dbReference type="PRINTS" id="PR00421">
    <property type="entry name" value="THIOREDOXIN"/>
</dbReference>
<dbReference type="InterPro" id="IPR011679">
    <property type="entry name" value="ERp29_C"/>
</dbReference>
<sequence length="373" mass="40599">MRLSFCLFAAAIIAGVSASNVIDLGPDNWDDVVGKGKPGLVEFFAPWCGHCKNLAPTYEQLGDAFAHAKDKVYIAKMDADGVGRDIAQKYGVTGYPTLKWFSADGKDEPFEGSRDIDGLAGFVSKKSNVKSNIKPPPPPEYLILDAHTFDEVALDDSKDVLVAFTAPWCGHCKAMKPTYEKLGSTFKEESSCIIANVDADDKKNKDIAQRYGVTGFPTIKFFPKGSKEPIDYTSGRSEADFVNFLNEKCGTHRAVGGGLNDEAGLVPELNALASKFFVATSDARDAVYKEALALAATVGDVSKHYLRVMEKVVNGSEGYIEKETKRLESILKKGTLSPSKLDEIKIKANILKSFAEEKKQEAEETVGRDTAEL</sequence>
<name>A0AAW0DEG7_9AGAR</name>
<evidence type="ECO:0000259" key="11">
    <source>
        <dbReference type="PROSITE" id="PS51352"/>
    </source>
</evidence>
<evidence type="ECO:0000256" key="5">
    <source>
        <dbReference type="ARBA" id="ARBA00022737"/>
    </source>
</evidence>
<evidence type="ECO:0000256" key="2">
    <source>
        <dbReference type="ARBA" id="ARBA00006347"/>
    </source>
</evidence>
<comment type="similarity">
    <text evidence="2 9">Belongs to the protein disulfide isomerase family.</text>
</comment>
<dbReference type="GO" id="GO:0005783">
    <property type="term" value="C:endoplasmic reticulum"/>
    <property type="evidence" value="ECO:0007669"/>
    <property type="project" value="InterPro"/>
</dbReference>
<dbReference type="Pfam" id="PF07749">
    <property type="entry name" value="ERp29"/>
    <property type="match status" value="1"/>
</dbReference>
<feature type="domain" description="Thioredoxin" evidence="11">
    <location>
        <begin position="101"/>
        <end position="250"/>
    </location>
</feature>
<dbReference type="Pfam" id="PF00085">
    <property type="entry name" value="Thioredoxin"/>
    <property type="match status" value="2"/>
</dbReference>
<dbReference type="PROSITE" id="PS51352">
    <property type="entry name" value="THIOREDOXIN_2"/>
    <property type="match status" value="2"/>
</dbReference>